<name>A0A2G9U4I9_TELCI</name>
<evidence type="ECO:0000256" key="1">
    <source>
        <dbReference type="SAM" id="MobiDB-lite"/>
    </source>
</evidence>
<organism evidence="2 3">
    <name type="scientific">Teladorsagia circumcincta</name>
    <name type="common">Brown stomach worm</name>
    <name type="synonym">Ostertagia circumcincta</name>
    <dbReference type="NCBI Taxonomy" id="45464"/>
    <lineage>
        <taxon>Eukaryota</taxon>
        <taxon>Metazoa</taxon>
        <taxon>Ecdysozoa</taxon>
        <taxon>Nematoda</taxon>
        <taxon>Chromadorea</taxon>
        <taxon>Rhabditida</taxon>
        <taxon>Rhabditina</taxon>
        <taxon>Rhabditomorpha</taxon>
        <taxon>Strongyloidea</taxon>
        <taxon>Trichostrongylidae</taxon>
        <taxon>Teladorsagia</taxon>
    </lineage>
</organism>
<evidence type="ECO:0000313" key="3">
    <source>
        <dbReference type="Proteomes" id="UP000230423"/>
    </source>
</evidence>
<gene>
    <name evidence="2" type="ORF">TELCIR_13952</name>
</gene>
<dbReference type="AlphaFoldDB" id="A0A2G9U4I9"/>
<feature type="region of interest" description="Disordered" evidence="1">
    <location>
        <begin position="167"/>
        <end position="208"/>
    </location>
</feature>
<protein>
    <submittedName>
        <fullName evidence="2">Uncharacterized protein</fullName>
    </submittedName>
</protein>
<evidence type="ECO:0000313" key="2">
    <source>
        <dbReference type="EMBL" id="PIO64420.1"/>
    </source>
</evidence>
<dbReference type="OrthoDB" id="5864370at2759"/>
<reference evidence="2 3" key="1">
    <citation type="submission" date="2015-09" db="EMBL/GenBank/DDBJ databases">
        <title>Draft genome of the parasitic nematode Teladorsagia circumcincta isolate WARC Sus (inbred).</title>
        <authorList>
            <person name="Mitreva M."/>
        </authorList>
    </citation>
    <scope>NUCLEOTIDE SEQUENCE [LARGE SCALE GENOMIC DNA]</scope>
    <source>
        <strain evidence="2 3">S</strain>
    </source>
</reference>
<dbReference type="InterPro" id="IPR029063">
    <property type="entry name" value="SAM-dependent_MTases_sf"/>
</dbReference>
<dbReference type="Proteomes" id="UP000230423">
    <property type="component" value="Unassembled WGS sequence"/>
</dbReference>
<dbReference type="EMBL" id="KZ349923">
    <property type="protein sequence ID" value="PIO64420.1"/>
    <property type="molecule type" value="Genomic_DNA"/>
</dbReference>
<sequence length="208" mass="22750">MALYHLIRKVQTDLLPTIGRISFLVVDGKECIEVKDNGEGRWLMVLYTIFDTRPNVLGESLISLLHPDGESIYIARMVAAPFLMSSLSLTSNDTGKQVLEIGLGGGTFDMGLHTIKPEVNITAVDIDELDVKIAFKYFGVSDSKYHHSVVQDGIKFVEDAIAKAEGAGTAPKKVWTRAKEATGPSNKNNGEVRSARKATTKNSIEEVK</sequence>
<accession>A0A2G9U4I9</accession>
<keyword evidence="3" id="KW-1185">Reference proteome</keyword>
<proteinExistence type="predicted"/>
<dbReference type="SUPFAM" id="SSF53335">
    <property type="entry name" value="S-adenosyl-L-methionine-dependent methyltransferases"/>
    <property type="match status" value="1"/>
</dbReference>
<dbReference type="Gene3D" id="3.40.50.150">
    <property type="entry name" value="Vaccinia Virus protein VP39"/>
    <property type="match status" value="1"/>
</dbReference>